<dbReference type="Proteomes" id="UP000294225">
    <property type="component" value="Unassembled WGS sequence"/>
</dbReference>
<proteinExistence type="predicted"/>
<dbReference type="AlphaFoldDB" id="A0A4R0IVQ9"/>
<evidence type="ECO:0000313" key="2">
    <source>
        <dbReference type="EMBL" id="TCC35608.1"/>
    </source>
</evidence>
<organism evidence="2 3">
    <name type="scientific">Kribbella speibonae</name>
    <dbReference type="NCBI Taxonomy" id="1572660"/>
    <lineage>
        <taxon>Bacteria</taxon>
        <taxon>Bacillati</taxon>
        <taxon>Actinomycetota</taxon>
        <taxon>Actinomycetes</taxon>
        <taxon>Propionibacteriales</taxon>
        <taxon>Kribbellaceae</taxon>
        <taxon>Kribbella</taxon>
    </lineage>
</organism>
<reference evidence="2 3" key="1">
    <citation type="submission" date="2019-02" db="EMBL/GenBank/DDBJ databases">
        <title>Kribbella capetownensis sp. nov. and Kribbella speibonae sp. nov., isolated from soil.</title>
        <authorList>
            <person name="Curtis S.M."/>
            <person name="Norton I."/>
            <person name="Everest G.J."/>
            <person name="Meyers P.R."/>
        </authorList>
    </citation>
    <scope>NUCLEOTIDE SEQUENCE [LARGE SCALE GENOMIC DNA]</scope>
    <source>
        <strain evidence="2 3">YM55</strain>
    </source>
</reference>
<dbReference type="EMBL" id="SJKC01000003">
    <property type="protein sequence ID" value="TCC35608.1"/>
    <property type="molecule type" value="Genomic_DNA"/>
</dbReference>
<feature type="compositionally biased region" description="Low complexity" evidence="1">
    <location>
        <begin position="301"/>
        <end position="311"/>
    </location>
</feature>
<name>A0A4R0IVQ9_9ACTN</name>
<protein>
    <submittedName>
        <fullName evidence="2">Uncharacterized protein</fullName>
    </submittedName>
</protein>
<accession>A0A4R0IVQ9</accession>
<feature type="region of interest" description="Disordered" evidence="1">
    <location>
        <begin position="301"/>
        <end position="342"/>
    </location>
</feature>
<comment type="caution">
    <text evidence="2">The sequence shown here is derived from an EMBL/GenBank/DDBJ whole genome shotgun (WGS) entry which is preliminary data.</text>
</comment>
<dbReference type="RefSeq" id="WP_131497681.1">
    <property type="nucleotide sequence ID" value="NZ_SJKC01000003.1"/>
</dbReference>
<sequence>MIRRDPASDVPAFDGLWDRIAAEVMRFHQAEATVWTGRIDFLPPGRAEIARGQATADGQILLSGPLVVDVLERLYAEGPSALSDPKFARLCQRGLKAAAHELGHLTASADWTIADRIRDLDRDEQDPAEEAFIEALTHRETPGMIRRVLPPELAEALARAVAAGPEPVLPSYPGWTIAANAFAGELAAEFEDLRADDVLRAGARESASRRPGALADLMISRTRLPELLSDPGRAAAFRGELAGLVGAGFAGLSEVETVKSAGLLGGERIAAGAIEMVRTSERFYTQMADFGGVTFDQGIAPASGAVGSGPASDHEKPGSGPGKPGLGKPGLGNGKDGPDGRG</sequence>
<gene>
    <name evidence="2" type="ORF">E0H92_23030</name>
</gene>
<feature type="compositionally biased region" description="Gly residues" evidence="1">
    <location>
        <begin position="319"/>
        <end position="335"/>
    </location>
</feature>
<evidence type="ECO:0000313" key="3">
    <source>
        <dbReference type="Proteomes" id="UP000294225"/>
    </source>
</evidence>
<evidence type="ECO:0000256" key="1">
    <source>
        <dbReference type="SAM" id="MobiDB-lite"/>
    </source>
</evidence>